<reference evidence="3 4" key="1">
    <citation type="submission" date="2023-02" db="EMBL/GenBank/DDBJ databases">
        <title>Oceanobacillus kimchii IFOP_LL358 isolated form Alexandrium catenella lab strain.</title>
        <authorList>
            <person name="Gajardo G."/>
            <person name="Ueki S."/>
            <person name="Maruyama F."/>
        </authorList>
    </citation>
    <scope>NUCLEOTIDE SEQUENCE [LARGE SCALE GENOMIC DNA]</scope>
    <source>
        <strain evidence="3 4">IFOP_LL358</strain>
    </source>
</reference>
<feature type="transmembrane region" description="Helical" evidence="2">
    <location>
        <begin position="286"/>
        <end position="307"/>
    </location>
</feature>
<name>A0ABQ5TSC5_9BACI</name>
<feature type="transmembrane region" description="Helical" evidence="2">
    <location>
        <begin position="30"/>
        <end position="51"/>
    </location>
</feature>
<comment type="caution">
    <text evidence="3">The sequence shown here is derived from an EMBL/GenBank/DDBJ whole genome shotgun (WGS) entry which is preliminary data.</text>
</comment>
<feature type="transmembrane region" description="Helical" evidence="2">
    <location>
        <begin position="57"/>
        <end position="81"/>
    </location>
</feature>
<dbReference type="SUPFAM" id="SSF103473">
    <property type="entry name" value="MFS general substrate transporter"/>
    <property type="match status" value="2"/>
</dbReference>
<evidence type="ECO:0000313" key="4">
    <source>
        <dbReference type="Proteomes" id="UP001275436"/>
    </source>
</evidence>
<accession>A0ABQ5TSC5</accession>
<evidence type="ECO:0008006" key="5">
    <source>
        <dbReference type="Google" id="ProtNLM"/>
    </source>
</evidence>
<keyword evidence="2" id="KW-1133">Transmembrane helix</keyword>
<evidence type="ECO:0000313" key="3">
    <source>
        <dbReference type="EMBL" id="GLO68395.1"/>
    </source>
</evidence>
<dbReference type="InterPro" id="IPR011701">
    <property type="entry name" value="MFS"/>
</dbReference>
<dbReference type="Pfam" id="PF07690">
    <property type="entry name" value="MFS_1"/>
    <property type="match status" value="1"/>
</dbReference>
<evidence type="ECO:0000256" key="2">
    <source>
        <dbReference type="SAM" id="Phobius"/>
    </source>
</evidence>
<feature type="transmembrane region" description="Helical" evidence="2">
    <location>
        <begin position="123"/>
        <end position="141"/>
    </location>
</feature>
<dbReference type="Proteomes" id="UP001275436">
    <property type="component" value="Unassembled WGS sequence"/>
</dbReference>
<feature type="transmembrane region" description="Helical" evidence="2">
    <location>
        <begin position="226"/>
        <end position="243"/>
    </location>
</feature>
<feature type="transmembrane region" description="Helical" evidence="2">
    <location>
        <begin position="196"/>
        <end position="219"/>
    </location>
</feature>
<keyword evidence="4" id="KW-1185">Reference proteome</keyword>
<evidence type="ECO:0000256" key="1">
    <source>
        <dbReference type="ARBA" id="ARBA00004651"/>
    </source>
</evidence>
<keyword evidence="2" id="KW-0472">Membrane</keyword>
<keyword evidence="2" id="KW-0812">Transmembrane</keyword>
<comment type="subcellular location">
    <subcellularLocation>
        <location evidence="1">Cell membrane</location>
        <topology evidence="1">Multi-pass membrane protein</topology>
    </subcellularLocation>
</comment>
<proteinExistence type="predicted"/>
<sequence>MAIAVLISFIPAMFVPILFKKLFNKYQGPFLTSLALIGVVISSVLLSVFYASNTILVAINFLIWIFFFVMETTWETWFAGLSKSYNKQEVSKYSSISMTINQVALMSGPLAAPLLIDNISYEVFFYLMAFTFFIISIFSFLQRVPVIEENVTKEDTRAPKKLNLYLFFSLALIWPILGSINFMLPVYVTINSGEMINVGILDASISIGMALIGIVFSSLKVATLRVRVFMTFIPITVGFVVWFSSGYSIIFNSIAILLLGFGFGGLRIIIRYLLARNYSTEEVATLVSRANALSLPILGIVLTIIMFAIEYTWIAPFILTITMSLLLVISLRFEKTDNQNNNSKEYLLG</sequence>
<dbReference type="InterPro" id="IPR036259">
    <property type="entry name" value="MFS_trans_sf"/>
</dbReference>
<feature type="transmembrane region" description="Helical" evidence="2">
    <location>
        <begin position="162"/>
        <end position="184"/>
    </location>
</feature>
<gene>
    <name evidence="3" type="ORF">MACH08_41790</name>
</gene>
<dbReference type="Gene3D" id="1.20.1250.20">
    <property type="entry name" value="MFS general substrate transporter like domains"/>
    <property type="match status" value="1"/>
</dbReference>
<feature type="transmembrane region" description="Helical" evidence="2">
    <location>
        <begin position="249"/>
        <end position="274"/>
    </location>
</feature>
<feature type="transmembrane region" description="Helical" evidence="2">
    <location>
        <begin position="6"/>
        <end position="23"/>
    </location>
</feature>
<protein>
    <recommendedName>
        <fullName evidence="5">MFS transporter</fullName>
    </recommendedName>
</protein>
<dbReference type="EMBL" id="BSKO01000002">
    <property type="protein sequence ID" value="GLO68395.1"/>
    <property type="molecule type" value="Genomic_DNA"/>
</dbReference>
<feature type="transmembrane region" description="Helical" evidence="2">
    <location>
        <begin position="313"/>
        <end position="333"/>
    </location>
</feature>
<organism evidence="3 4">
    <name type="scientific">Oceanobacillus kimchii</name>
    <dbReference type="NCBI Taxonomy" id="746691"/>
    <lineage>
        <taxon>Bacteria</taxon>
        <taxon>Bacillati</taxon>
        <taxon>Bacillota</taxon>
        <taxon>Bacilli</taxon>
        <taxon>Bacillales</taxon>
        <taxon>Bacillaceae</taxon>
        <taxon>Oceanobacillus</taxon>
    </lineage>
</organism>